<evidence type="ECO:0008006" key="3">
    <source>
        <dbReference type="Google" id="ProtNLM"/>
    </source>
</evidence>
<organism evidence="1 2">
    <name type="scientific">Leptospira meyeri</name>
    <dbReference type="NCBI Taxonomy" id="29508"/>
    <lineage>
        <taxon>Bacteria</taxon>
        <taxon>Pseudomonadati</taxon>
        <taxon>Spirochaetota</taxon>
        <taxon>Spirochaetia</taxon>
        <taxon>Leptospirales</taxon>
        <taxon>Leptospiraceae</taxon>
        <taxon>Leptospira</taxon>
    </lineage>
</organism>
<evidence type="ECO:0000313" key="1">
    <source>
        <dbReference type="EMBL" id="TDY72864.1"/>
    </source>
</evidence>
<protein>
    <recommendedName>
        <fullName evidence="3">Lipoprotein</fullName>
    </recommendedName>
</protein>
<dbReference type="AlphaFoldDB" id="A0A4R8MU66"/>
<name>A0A4R8MU66_LEPME</name>
<dbReference type="Proteomes" id="UP000294684">
    <property type="component" value="Unassembled WGS sequence"/>
</dbReference>
<dbReference type="GeneID" id="79827183"/>
<dbReference type="OrthoDB" id="340581at2"/>
<reference evidence="1 2" key="1">
    <citation type="submission" date="2019-03" db="EMBL/GenBank/DDBJ databases">
        <title>Genomic Encyclopedia of Archaeal and Bacterial Type Strains, Phase II (KMG-II): from individual species to whole genera.</title>
        <authorList>
            <person name="Goeker M."/>
        </authorList>
    </citation>
    <scope>NUCLEOTIDE SEQUENCE [LARGE SCALE GENOMIC DNA]</scope>
    <source>
        <strain evidence="1 2">DSM 21537</strain>
    </source>
</reference>
<dbReference type="NCBIfam" id="NF047770">
    <property type="entry name" value="LBF_2127_lipo"/>
    <property type="match status" value="1"/>
</dbReference>
<dbReference type="RefSeq" id="WP_134151949.1">
    <property type="nucleotide sequence ID" value="NZ_RQGE01000010.1"/>
</dbReference>
<dbReference type="EMBL" id="SORO01000001">
    <property type="protein sequence ID" value="TDY72864.1"/>
    <property type="molecule type" value="Genomic_DNA"/>
</dbReference>
<sequence length="191" mass="22448">MKSIVYFIIFFLFIHCSVDLRQVPPPSPNGNTNRPQTNLPLVIGKFEILSADRGVYTDAWRMAFKGHLSSSGIFQNVVTDLDSKTMSEFYTIDVEMKSNFQDKYHWLYSWPVLWPLTGIWPIQYREGEYTVEFKYKLYKNKSIIKEETITKNGNTSQFLYGLYKVRNFHRMIEETNLEAVRTCIQNLSESL</sequence>
<accession>A0A4R8MU66</accession>
<gene>
    <name evidence="1" type="ORF">CLV96_1880</name>
</gene>
<keyword evidence="2" id="KW-1185">Reference proteome</keyword>
<comment type="caution">
    <text evidence="1">The sequence shown here is derived from an EMBL/GenBank/DDBJ whole genome shotgun (WGS) entry which is preliminary data.</text>
</comment>
<proteinExistence type="predicted"/>
<dbReference type="InterPro" id="IPR058081">
    <property type="entry name" value="LBF_2127"/>
</dbReference>
<evidence type="ECO:0000313" key="2">
    <source>
        <dbReference type="Proteomes" id="UP000294684"/>
    </source>
</evidence>